<dbReference type="AlphaFoldDB" id="A0A1R3IME7"/>
<keyword evidence="3" id="KW-1185">Reference proteome</keyword>
<evidence type="ECO:0000256" key="1">
    <source>
        <dbReference type="SAM" id="MobiDB-lite"/>
    </source>
</evidence>
<dbReference type="Proteomes" id="UP000188268">
    <property type="component" value="Unassembled WGS sequence"/>
</dbReference>
<evidence type="ECO:0000313" key="2">
    <source>
        <dbReference type="EMBL" id="OMO83764.1"/>
    </source>
</evidence>
<name>A0A1R3IME7_COCAP</name>
<sequence>MACKIREEEKQEKSDQEDSTDACARELEIKRRSRMPMK</sequence>
<feature type="compositionally biased region" description="Basic and acidic residues" evidence="1">
    <location>
        <begin position="1"/>
        <end position="16"/>
    </location>
</feature>
<dbReference type="Gramene" id="OMO83764">
    <property type="protein sequence ID" value="OMO83764"/>
    <property type="gene ID" value="CCACVL1_11215"/>
</dbReference>
<evidence type="ECO:0000313" key="3">
    <source>
        <dbReference type="Proteomes" id="UP000188268"/>
    </source>
</evidence>
<protein>
    <submittedName>
        <fullName evidence="2">Uncharacterized protein</fullName>
    </submittedName>
</protein>
<accession>A0A1R3IME7</accession>
<proteinExistence type="predicted"/>
<comment type="caution">
    <text evidence="2">The sequence shown here is derived from an EMBL/GenBank/DDBJ whole genome shotgun (WGS) entry which is preliminary data.</text>
</comment>
<feature type="region of interest" description="Disordered" evidence="1">
    <location>
        <begin position="1"/>
        <end position="38"/>
    </location>
</feature>
<reference evidence="2 3" key="1">
    <citation type="submission" date="2013-09" db="EMBL/GenBank/DDBJ databases">
        <title>Corchorus capsularis genome sequencing.</title>
        <authorList>
            <person name="Alam M."/>
            <person name="Haque M.S."/>
            <person name="Islam M.S."/>
            <person name="Emdad E.M."/>
            <person name="Islam M.M."/>
            <person name="Ahmed B."/>
            <person name="Halim A."/>
            <person name="Hossen Q.M.M."/>
            <person name="Hossain M.Z."/>
            <person name="Ahmed R."/>
            <person name="Khan M.M."/>
            <person name="Islam R."/>
            <person name="Rashid M.M."/>
            <person name="Khan S.A."/>
            <person name="Rahman M.S."/>
            <person name="Alam M."/>
        </authorList>
    </citation>
    <scope>NUCLEOTIDE SEQUENCE [LARGE SCALE GENOMIC DNA]</scope>
    <source>
        <strain evidence="3">cv. CVL-1</strain>
        <tissue evidence="2">Whole seedling</tissue>
    </source>
</reference>
<dbReference type="EMBL" id="AWWV01009836">
    <property type="protein sequence ID" value="OMO83764.1"/>
    <property type="molecule type" value="Genomic_DNA"/>
</dbReference>
<organism evidence="2 3">
    <name type="scientific">Corchorus capsularis</name>
    <name type="common">Jute</name>
    <dbReference type="NCBI Taxonomy" id="210143"/>
    <lineage>
        <taxon>Eukaryota</taxon>
        <taxon>Viridiplantae</taxon>
        <taxon>Streptophyta</taxon>
        <taxon>Embryophyta</taxon>
        <taxon>Tracheophyta</taxon>
        <taxon>Spermatophyta</taxon>
        <taxon>Magnoliopsida</taxon>
        <taxon>eudicotyledons</taxon>
        <taxon>Gunneridae</taxon>
        <taxon>Pentapetalae</taxon>
        <taxon>rosids</taxon>
        <taxon>malvids</taxon>
        <taxon>Malvales</taxon>
        <taxon>Malvaceae</taxon>
        <taxon>Grewioideae</taxon>
        <taxon>Apeibeae</taxon>
        <taxon>Corchorus</taxon>
    </lineage>
</organism>
<gene>
    <name evidence="2" type="ORF">CCACVL1_11215</name>
</gene>